<keyword evidence="7" id="KW-0479">Metal-binding</keyword>
<comment type="cofactor">
    <cofactor evidence="1">
        <name>Zn(2+)</name>
        <dbReference type="ChEBI" id="CHEBI:29105"/>
    </cofactor>
</comment>
<dbReference type="Gene3D" id="3.40.50.300">
    <property type="entry name" value="P-loop containing nucleotide triphosphate hydrolases"/>
    <property type="match status" value="1"/>
</dbReference>
<dbReference type="VEuPathDB" id="FungiDB:T551_00272"/>
<dbReference type="Pfam" id="PF00004">
    <property type="entry name" value="AAA"/>
    <property type="match status" value="1"/>
</dbReference>
<evidence type="ECO:0000259" key="18">
    <source>
        <dbReference type="SMART" id="SM00382"/>
    </source>
</evidence>
<dbReference type="GO" id="GO:0034982">
    <property type="term" value="P:mitochondrial protein processing"/>
    <property type="evidence" value="ECO:0007669"/>
    <property type="project" value="TreeGrafter"/>
</dbReference>
<keyword evidence="14" id="KW-0496">Mitochondrion</keyword>
<dbReference type="FunFam" id="3.40.50.300:FF:000001">
    <property type="entry name" value="ATP-dependent zinc metalloprotease FtsH"/>
    <property type="match status" value="1"/>
</dbReference>
<evidence type="ECO:0000256" key="6">
    <source>
        <dbReference type="ARBA" id="ARBA00022692"/>
    </source>
</evidence>
<evidence type="ECO:0000313" key="19">
    <source>
        <dbReference type="EMBL" id="KTW32787.1"/>
    </source>
</evidence>
<dbReference type="FunFam" id="1.20.58.760:FF:000003">
    <property type="entry name" value="AFG3-like AAA ATPase 2"/>
    <property type="match status" value="1"/>
</dbReference>
<dbReference type="InterPro" id="IPR005936">
    <property type="entry name" value="FtsH"/>
</dbReference>
<dbReference type="InterPro" id="IPR011546">
    <property type="entry name" value="Pept_M41_FtsH_extracell"/>
</dbReference>
<proteinExistence type="inferred from homology"/>
<dbReference type="InterPro" id="IPR037219">
    <property type="entry name" value="Peptidase_M41-like"/>
</dbReference>
<evidence type="ECO:0000256" key="11">
    <source>
        <dbReference type="ARBA" id="ARBA00022840"/>
    </source>
</evidence>
<dbReference type="InterPro" id="IPR000642">
    <property type="entry name" value="Peptidase_M41"/>
</dbReference>
<keyword evidence="12" id="KW-1133">Transmembrane helix</keyword>
<keyword evidence="15" id="KW-0472">Membrane</keyword>
<comment type="similarity">
    <text evidence="3">In the C-terminal section; belongs to the peptidase M41 family.</text>
</comment>
<evidence type="ECO:0000256" key="14">
    <source>
        <dbReference type="ARBA" id="ARBA00023128"/>
    </source>
</evidence>
<evidence type="ECO:0000313" key="20">
    <source>
        <dbReference type="Proteomes" id="UP000053447"/>
    </source>
</evidence>
<evidence type="ECO:0000256" key="15">
    <source>
        <dbReference type="ARBA" id="ARBA00023136"/>
    </source>
</evidence>
<feature type="region of interest" description="Disordered" evidence="17">
    <location>
        <begin position="748"/>
        <end position="767"/>
    </location>
</feature>
<keyword evidence="5" id="KW-0645">Protease</keyword>
<dbReference type="Proteomes" id="UP000053447">
    <property type="component" value="Unassembled WGS sequence"/>
</dbReference>
<organism evidence="19 20">
    <name type="scientific">Pneumocystis jirovecii (strain RU7)</name>
    <name type="common">Human pneumocystis pneumonia agent</name>
    <dbReference type="NCBI Taxonomy" id="1408657"/>
    <lineage>
        <taxon>Eukaryota</taxon>
        <taxon>Fungi</taxon>
        <taxon>Dikarya</taxon>
        <taxon>Ascomycota</taxon>
        <taxon>Taphrinomycotina</taxon>
        <taxon>Pneumocystomycetes</taxon>
        <taxon>Pneumocystaceae</taxon>
        <taxon>Pneumocystis</taxon>
    </lineage>
</organism>
<dbReference type="InterPro" id="IPR003593">
    <property type="entry name" value="AAA+_ATPase"/>
</dbReference>
<feature type="domain" description="AAA+ ATPase" evidence="18">
    <location>
        <begin position="329"/>
        <end position="469"/>
    </location>
</feature>
<evidence type="ECO:0000256" key="10">
    <source>
        <dbReference type="ARBA" id="ARBA00022833"/>
    </source>
</evidence>
<comment type="catalytic activity">
    <reaction evidence="16">
        <text>ATP + H2O = ADP + phosphate + H(+)</text>
        <dbReference type="Rhea" id="RHEA:13065"/>
        <dbReference type="ChEBI" id="CHEBI:15377"/>
        <dbReference type="ChEBI" id="CHEBI:15378"/>
        <dbReference type="ChEBI" id="CHEBI:30616"/>
        <dbReference type="ChEBI" id="CHEBI:43474"/>
        <dbReference type="ChEBI" id="CHEBI:456216"/>
    </reaction>
    <physiologicalReaction direction="left-to-right" evidence="16">
        <dbReference type="Rhea" id="RHEA:13066"/>
    </physiologicalReaction>
</comment>
<dbReference type="GO" id="GO:0004222">
    <property type="term" value="F:metalloendopeptidase activity"/>
    <property type="evidence" value="ECO:0007669"/>
    <property type="project" value="InterPro"/>
</dbReference>
<dbReference type="GO" id="GO:0005524">
    <property type="term" value="F:ATP binding"/>
    <property type="evidence" value="ECO:0007669"/>
    <property type="project" value="UniProtKB-KW"/>
</dbReference>
<evidence type="ECO:0000256" key="4">
    <source>
        <dbReference type="ARBA" id="ARBA00010550"/>
    </source>
</evidence>
<dbReference type="InterPro" id="IPR041569">
    <property type="entry name" value="AAA_lid_3"/>
</dbReference>
<keyword evidence="10" id="KW-0862">Zinc</keyword>
<protein>
    <recommendedName>
        <fullName evidence="18">AAA+ ATPase domain-containing protein</fullName>
    </recommendedName>
</protein>
<evidence type="ECO:0000256" key="3">
    <source>
        <dbReference type="ARBA" id="ARBA00010044"/>
    </source>
</evidence>
<dbReference type="PROSITE" id="PS00674">
    <property type="entry name" value="AAA"/>
    <property type="match status" value="1"/>
</dbReference>
<name>A0A0W4ZWR1_PNEJ7</name>
<dbReference type="GeneID" id="28938794"/>
<evidence type="ECO:0000256" key="5">
    <source>
        <dbReference type="ARBA" id="ARBA00022670"/>
    </source>
</evidence>
<keyword evidence="8" id="KW-0547">Nucleotide-binding</keyword>
<dbReference type="PANTHER" id="PTHR43655:SF2">
    <property type="entry name" value="AFG3 LIKE MATRIX AAA PEPTIDASE SUBUNIT 2, ISOFORM A"/>
    <property type="match status" value="1"/>
</dbReference>
<dbReference type="Gene3D" id="1.20.58.760">
    <property type="entry name" value="Peptidase M41"/>
    <property type="match status" value="1"/>
</dbReference>
<evidence type="ECO:0000256" key="1">
    <source>
        <dbReference type="ARBA" id="ARBA00001947"/>
    </source>
</evidence>
<dbReference type="SMART" id="SM00382">
    <property type="entry name" value="AAA"/>
    <property type="match status" value="1"/>
</dbReference>
<gene>
    <name evidence="19" type="ORF">T551_00272</name>
</gene>
<dbReference type="InterPro" id="IPR003960">
    <property type="entry name" value="ATPase_AAA_CS"/>
</dbReference>
<dbReference type="GO" id="GO:0008270">
    <property type="term" value="F:zinc ion binding"/>
    <property type="evidence" value="ECO:0007669"/>
    <property type="project" value="InterPro"/>
</dbReference>
<dbReference type="NCBIfam" id="TIGR01241">
    <property type="entry name" value="FtsH_fam"/>
    <property type="match status" value="1"/>
</dbReference>
<evidence type="ECO:0000256" key="8">
    <source>
        <dbReference type="ARBA" id="ARBA00022741"/>
    </source>
</evidence>
<dbReference type="HAMAP" id="MF_01458">
    <property type="entry name" value="FtsH"/>
    <property type="match status" value="1"/>
</dbReference>
<dbReference type="GO" id="GO:0004176">
    <property type="term" value="F:ATP-dependent peptidase activity"/>
    <property type="evidence" value="ECO:0007669"/>
    <property type="project" value="InterPro"/>
</dbReference>
<dbReference type="CDD" id="cd19501">
    <property type="entry name" value="RecA-like_FtsH"/>
    <property type="match status" value="1"/>
</dbReference>
<dbReference type="EMBL" id="LFWA01000001">
    <property type="protein sequence ID" value="KTW32787.1"/>
    <property type="molecule type" value="Genomic_DNA"/>
</dbReference>
<dbReference type="GO" id="GO:0016887">
    <property type="term" value="F:ATP hydrolysis activity"/>
    <property type="evidence" value="ECO:0007669"/>
    <property type="project" value="InterPro"/>
</dbReference>
<dbReference type="Gene3D" id="3.40.1690.20">
    <property type="match status" value="1"/>
</dbReference>
<evidence type="ECO:0000256" key="16">
    <source>
        <dbReference type="ARBA" id="ARBA00048778"/>
    </source>
</evidence>
<dbReference type="FunFam" id="3.40.1690.20:FF:000003">
    <property type="entry name" value="Mitochondrial inner membrane AAA protease Yta12, putative"/>
    <property type="match status" value="1"/>
</dbReference>
<reference evidence="20" key="1">
    <citation type="journal article" date="2016" name="Nat. Commun.">
        <title>Genome analysis of three Pneumocystis species reveals adaptation mechanisms to life exclusively in mammalian hosts.</title>
        <authorList>
            <person name="Ma L."/>
            <person name="Chen Z."/>
            <person name="Huang D.W."/>
            <person name="Kutty G."/>
            <person name="Ishihara M."/>
            <person name="Wang H."/>
            <person name="Abouelleil A."/>
            <person name="Bishop L."/>
            <person name="Davey E."/>
            <person name="Deng R."/>
            <person name="Deng X."/>
            <person name="Fan L."/>
            <person name="Fantoni G."/>
            <person name="Fitzgerald M."/>
            <person name="Gogineni E."/>
            <person name="Goldberg J.M."/>
            <person name="Handley G."/>
            <person name="Hu X."/>
            <person name="Huber C."/>
            <person name="Jiao X."/>
            <person name="Jones K."/>
            <person name="Levin J.Z."/>
            <person name="Liu Y."/>
            <person name="Macdonald P."/>
            <person name="Melnikov A."/>
            <person name="Raley C."/>
            <person name="Sassi M."/>
            <person name="Sherman B.T."/>
            <person name="Song X."/>
            <person name="Sykes S."/>
            <person name="Tran B."/>
            <person name="Walsh L."/>
            <person name="Xia Y."/>
            <person name="Yang J."/>
            <person name="Young S."/>
            <person name="Zeng Q."/>
            <person name="Zheng X."/>
            <person name="Stephens R."/>
            <person name="Nusbaum C."/>
            <person name="Birren B.W."/>
            <person name="Azadi P."/>
            <person name="Lempicki R.A."/>
            <person name="Cuomo C.A."/>
            <person name="Kovacs J.A."/>
        </authorList>
    </citation>
    <scope>NUCLEOTIDE SEQUENCE [LARGE SCALE GENOMIC DNA]</scope>
    <source>
        <strain evidence="20">RU7</strain>
    </source>
</reference>
<evidence type="ECO:0000256" key="9">
    <source>
        <dbReference type="ARBA" id="ARBA00022801"/>
    </source>
</evidence>
<accession>A0A0W4ZWR1</accession>
<keyword evidence="11" id="KW-0067">ATP-binding</keyword>
<dbReference type="OrthoDB" id="1413014at2759"/>
<keyword evidence="13" id="KW-0482">Metalloprotease</keyword>
<dbReference type="GO" id="GO:0030163">
    <property type="term" value="P:protein catabolic process"/>
    <property type="evidence" value="ECO:0007669"/>
    <property type="project" value="UniProtKB-ARBA"/>
</dbReference>
<dbReference type="Pfam" id="PF17862">
    <property type="entry name" value="AAA_lid_3"/>
    <property type="match status" value="1"/>
</dbReference>
<dbReference type="AlphaFoldDB" id="A0A0W4ZWR1"/>
<dbReference type="FunFam" id="1.10.8.60:FF:000019">
    <property type="entry name" value="AFG3-like AAA ATPase 2"/>
    <property type="match status" value="1"/>
</dbReference>
<keyword evidence="20" id="KW-1185">Reference proteome</keyword>
<dbReference type="InterPro" id="IPR003959">
    <property type="entry name" value="ATPase_AAA_core"/>
</dbReference>
<dbReference type="STRING" id="1408657.A0A0W4ZWR1"/>
<comment type="caution">
    <text evidence="19">The sequence shown here is derived from an EMBL/GenBank/DDBJ whole genome shotgun (WGS) entry which is preliminary data.</text>
</comment>
<dbReference type="eggNOG" id="KOG0731">
    <property type="taxonomic scope" value="Eukaryota"/>
</dbReference>
<evidence type="ECO:0000256" key="13">
    <source>
        <dbReference type="ARBA" id="ARBA00023049"/>
    </source>
</evidence>
<comment type="subcellular location">
    <subcellularLocation>
        <location evidence="2">Mitochondrion membrane</location>
        <topology evidence="2">Multi-pass membrane protein</topology>
    </subcellularLocation>
</comment>
<dbReference type="SUPFAM" id="SSF52540">
    <property type="entry name" value="P-loop containing nucleoside triphosphate hydrolases"/>
    <property type="match status" value="1"/>
</dbReference>
<dbReference type="PANTHER" id="PTHR43655">
    <property type="entry name" value="ATP-DEPENDENT PROTEASE"/>
    <property type="match status" value="1"/>
</dbReference>
<keyword evidence="6" id="KW-0812">Transmembrane</keyword>
<comment type="similarity">
    <text evidence="4">In the N-terminal section; belongs to the AAA ATPase family.</text>
</comment>
<evidence type="ECO:0000256" key="17">
    <source>
        <dbReference type="SAM" id="MobiDB-lite"/>
    </source>
</evidence>
<dbReference type="InterPro" id="IPR050928">
    <property type="entry name" value="ATP-dep_Zn_Metalloprotease"/>
</dbReference>
<dbReference type="RefSeq" id="XP_018231479.1">
    <property type="nucleotide sequence ID" value="XM_018372539.1"/>
</dbReference>
<dbReference type="Gene3D" id="1.10.8.60">
    <property type="match status" value="1"/>
</dbReference>
<keyword evidence="9" id="KW-0378">Hydrolase</keyword>
<dbReference type="SUPFAM" id="SSF140990">
    <property type="entry name" value="FtsH protease domain-like"/>
    <property type="match status" value="1"/>
</dbReference>
<dbReference type="Pfam" id="PF01434">
    <property type="entry name" value="Peptidase_M41"/>
    <property type="match status" value="1"/>
</dbReference>
<sequence length="767" mass="85995">MILSFQQKSQLFKISHVLPKTRIAFRKFYDPIQEKWPRIIYRAYAHEINDTPEKNEKKKDLNTENIEKSSKKNTISEEDVIPRGFENFFGKPKRSITKKSYSKETNDYGKRSTKGSQNFNEIRINANSVLSVCIITYIIYRLAVLKSSKEITWQEFRTAFLDKGMVDKLTVINRNKVRVHLHSNQTGQMYPGARINTNQSQYYFSIGSVEAFEKKLDAAQDELNVSHDERIPVAFHDEISVISTILSFAPTLLLIGSIFWLSKRASGAGGSHSGIFGIGKSRAKMFNHETDIKIKFKDVAGTDEAKEEVMEFVKFLKNPSHYEKLGAKIPRGAILSGPPGTGKTLLAKATAGEANVPFLSVSGSEFVEMFVGVGPSRVRDLFSTARKNAPCIIFMDEIDAIGKARGRGNQFGSNDERESTLNQLLIEMDGFSTSEHVVVLAGTNRPDVLDNALLRPGRFDRHITIDRPDISGREAIFMVHLKKIKTDEKLENIAKRLSTLTPGFTGADIASTVNEGALIAARHRADKVEMIHFEQAIERVVAGLEKKSRVLSPQERNTVAHHEAGHAVAGYFLEHVDQLLKVSIIPRSNGALGYASYLQKEKYLLSRGHILDNMVMTLAGRVSEEIFFPNVEITSGASDDFSKVTKMATQYVTTWGLSDLGTVSYQINNDQFQKPFSEETARMIDSEVRKLIKKAHSRCHELLAKHKEDVSKIAKLLLEKEVIGFQDVQELLGPRSYSSKDVALQTEPNYQPSHDIDNPSSHVPNVA</sequence>
<dbReference type="GO" id="GO:0005745">
    <property type="term" value="C:m-AAA complex"/>
    <property type="evidence" value="ECO:0007669"/>
    <property type="project" value="TreeGrafter"/>
</dbReference>
<evidence type="ECO:0000256" key="2">
    <source>
        <dbReference type="ARBA" id="ARBA00004225"/>
    </source>
</evidence>
<evidence type="ECO:0000256" key="7">
    <source>
        <dbReference type="ARBA" id="ARBA00022723"/>
    </source>
</evidence>
<evidence type="ECO:0000256" key="12">
    <source>
        <dbReference type="ARBA" id="ARBA00022989"/>
    </source>
</evidence>
<dbReference type="InterPro" id="IPR027417">
    <property type="entry name" value="P-loop_NTPase"/>
</dbReference>
<dbReference type="Pfam" id="PF06480">
    <property type="entry name" value="FtsH_ext"/>
    <property type="match status" value="1"/>
</dbReference>